<feature type="binding site" evidence="12">
    <location>
        <position position="468"/>
    </location>
    <ligand>
        <name>Zn(2+)</name>
        <dbReference type="ChEBI" id="CHEBI:29105"/>
        <label>2</label>
        <note>catalytic</note>
    </ligand>
</feature>
<reference evidence="16" key="2">
    <citation type="submission" date="2020-11" db="EMBL/GenBank/DDBJ databases">
        <authorList>
            <person name="McCartney M.A."/>
            <person name="Auch B."/>
            <person name="Kono T."/>
            <person name="Mallez S."/>
            <person name="Becker A."/>
            <person name="Gohl D.M."/>
            <person name="Silverstein K.A.T."/>
            <person name="Koren S."/>
            <person name="Bechman K.B."/>
            <person name="Herman A."/>
            <person name="Abrahante J.E."/>
            <person name="Garbe J."/>
        </authorList>
    </citation>
    <scope>NUCLEOTIDE SEQUENCE</scope>
    <source>
        <strain evidence="16">Duluth1</strain>
        <tissue evidence="16">Whole animal</tissue>
    </source>
</reference>
<feature type="binding site" evidence="8">
    <location>
        <position position="444"/>
    </location>
    <ligand>
        <name>Zn(2+)</name>
        <dbReference type="ChEBI" id="CHEBI:29105"/>
        <label>1</label>
        <note>catalytic</note>
    </ligand>
</feature>
<keyword evidence="15" id="KW-0472">Membrane</keyword>
<evidence type="ECO:0000256" key="11">
    <source>
        <dbReference type="PIRSR" id="PIRSR601548-6"/>
    </source>
</evidence>
<keyword evidence="8 14" id="KW-0479">Metal-binding</keyword>
<feature type="binding site" evidence="8">
    <location>
        <position position="440"/>
    </location>
    <ligand>
        <name>Zn(2+)</name>
        <dbReference type="ChEBI" id="CHEBI:29105"/>
        <label>1</label>
        <note>catalytic</note>
    </ligand>
</feature>
<comment type="caution">
    <text evidence="13">Lacks conserved residue(s) required for the propagation of feature annotation.</text>
</comment>
<feature type="binding site" evidence="12">
    <location>
        <position position="440"/>
    </location>
    <ligand>
        <name>Zn(2+)</name>
        <dbReference type="ChEBI" id="CHEBI:29105"/>
        <label>2</label>
        <note>catalytic</note>
    </ligand>
</feature>
<comment type="cofactor">
    <cofactor evidence="14">
        <name>Zn(2+)</name>
        <dbReference type="ChEBI" id="CHEBI:29105"/>
    </cofactor>
    <text evidence="14">Binds 1 zinc ion per subunit.</text>
</comment>
<dbReference type="AlphaFoldDB" id="A0A9D4JVX8"/>
<keyword evidence="3 9" id="KW-1015">Disulfide bond</keyword>
<dbReference type="Pfam" id="PF01401">
    <property type="entry name" value="Peptidase_M2"/>
    <property type="match status" value="1"/>
</dbReference>
<sequence>MPTKRQATSSRGVRGRLRSLDNMSNNARSIDDRRSPLNTAIVARRLFIKVNLLTLEITVCSVTHLRPASKMKIHSVLIIVAVTTLVLDVSALEDDRARAYLEGFNGYNKRAENLTHLVWLKSWAYNTNITEYNLKQMMIVTVLRSDFNKKEASEAAKFNLSAMTNASLIRQINKILDVGISGYNDSDVLRKIAEIEAEMIGIYSTAKWCKTPTECHQLEPGLTEIFTNSRNYDELRDAWKGWRDVSGKMMRSNYQEMVTLMNRAIKAGGKYADMGAYYRSVYEDPEFENDVRKLFDQLAPLYDELHAFVRRKLRTHYGGKHFPSSGHIPAHLFGDMWAQSWSNIYDLLEPYPGKGSYNLTKAMIKQKYNVTHMFRVAEEFFVSLGLKPMPDSFWTNSQLVKAEDREVVCGGEAVDMFNETDFRVRMCTIVAGDYLNTIHHEMGHVQYYLEYHHQPFLFRNNPNPGFDEGVADIATLSFLTPEHLKLIGLIQELPNSAEGDINFLMQMALEKVAFLPWGYLVDQWRWSVFRGETSPKNYNKAWWDLRCKYQGISPPVARSEQDFDPGAKTHIADNTQYISYFVSSLLQFQFHHALCQLMNNTRPLHRCDIYNSKTAGDRLKSVLQMGASVHWEEALFKLTKGTIGETRKLSAAPILAYFEPLRIWLKEENRKANETASWDKNNCPPGSFVTVLSGVRSLASTGSLTMLLMASIVLSWLAIPWLYNMRSLKGYKKLSAFNSG</sequence>
<evidence type="ECO:0000256" key="3">
    <source>
        <dbReference type="ARBA" id="ARBA00023157"/>
    </source>
</evidence>
<feature type="binding site" evidence="7">
    <location>
        <position position="282"/>
    </location>
    <ligand>
        <name>chloride</name>
        <dbReference type="ChEBI" id="CHEBI:17996"/>
        <label>1</label>
    </ligand>
</feature>
<reference evidence="16" key="1">
    <citation type="journal article" date="2019" name="bioRxiv">
        <title>The Genome of the Zebra Mussel, Dreissena polymorpha: A Resource for Invasive Species Research.</title>
        <authorList>
            <person name="McCartney M.A."/>
            <person name="Auch B."/>
            <person name="Kono T."/>
            <person name="Mallez S."/>
            <person name="Zhang Y."/>
            <person name="Obille A."/>
            <person name="Becker A."/>
            <person name="Abrahante J.E."/>
            <person name="Garbe J."/>
            <person name="Badalamenti J.P."/>
            <person name="Herman A."/>
            <person name="Mangelson H."/>
            <person name="Liachko I."/>
            <person name="Sullivan S."/>
            <person name="Sone E.D."/>
            <person name="Koren S."/>
            <person name="Silverstein K.A.T."/>
            <person name="Beckman K.B."/>
            <person name="Gohl D.M."/>
        </authorList>
    </citation>
    <scope>NUCLEOTIDE SEQUENCE</scope>
    <source>
        <strain evidence="16">Duluth1</strain>
        <tissue evidence="16">Whole animal</tissue>
    </source>
</reference>
<dbReference type="PRINTS" id="PR00791">
    <property type="entry name" value="PEPDIPTASEA"/>
</dbReference>
<accession>A0A9D4JVX8</accession>
<evidence type="ECO:0000313" key="16">
    <source>
        <dbReference type="EMBL" id="KAH3822408.1"/>
    </source>
</evidence>
<evidence type="ECO:0000256" key="8">
    <source>
        <dbReference type="PIRSR" id="PIRSR601548-3"/>
    </source>
</evidence>
<keyword evidence="17" id="KW-1185">Reference proteome</keyword>
<keyword evidence="4 6" id="KW-0325">Glycoprotein</keyword>
<evidence type="ECO:0000256" key="10">
    <source>
        <dbReference type="PIRSR" id="PIRSR601548-5"/>
    </source>
</evidence>
<feature type="disulfide bond" evidence="9">
    <location>
        <begin position="595"/>
        <end position="607"/>
    </location>
</feature>
<dbReference type="PROSITE" id="PS52011">
    <property type="entry name" value="PEPTIDASE_M2"/>
    <property type="match status" value="1"/>
</dbReference>
<keyword evidence="15" id="KW-1133">Transmembrane helix</keyword>
<evidence type="ECO:0000256" key="15">
    <source>
        <dbReference type="SAM" id="Phobius"/>
    </source>
</evidence>
<evidence type="ECO:0000256" key="1">
    <source>
        <dbReference type="ARBA" id="ARBA00008139"/>
    </source>
</evidence>
<feature type="active site" description="Proton donor 2" evidence="11">
    <location>
        <position position="570"/>
    </location>
</feature>
<dbReference type="CDD" id="cd06461">
    <property type="entry name" value="M2_ACE"/>
    <property type="match status" value="1"/>
</dbReference>
<dbReference type="Proteomes" id="UP000828390">
    <property type="component" value="Unassembled WGS sequence"/>
</dbReference>
<comment type="caution">
    <text evidence="16">The sequence shown here is derived from an EMBL/GenBank/DDBJ whole genome shotgun (WGS) entry which is preliminary data.</text>
</comment>
<organism evidence="16 17">
    <name type="scientific">Dreissena polymorpha</name>
    <name type="common">Zebra mussel</name>
    <name type="synonym">Mytilus polymorpha</name>
    <dbReference type="NCBI Taxonomy" id="45954"/>
    <lineage>
        <taxon>Eukaryota</taxon>
        <taxon>Metazoa</taxon>
        <taxon>Spiralia</taxon>
        <taxon>Lophotrochozoa</taxon>
        <taxon>Mollusca</taxon>
        <taxon>Bivalvia</taxon>
        <taxon>Autobranchia</taxon>
        <taxon>Heteroconchia</taxon>
        <taxon>Euheterodonta</taxon>
        <taxon>Imparidentia</taxon>
        <taxon>Neoheterodontei</taxon>
        <taxon>Myida</taxon>
        <taxon>Dreissenoidea</taxon>
        <taxon>Dreissenidae</taxon>
        <taxon>Dreissena</taxon>
    </lineage>
</organism>
<evidence type="ECO:0000256" key="13">
    <source>
        <dbReference type="PROSITE-ProRule" id="PRU01355"/>
    </source>
</evidence>
<comment type="similarity">
    <text evidence="1 13 14">Belongs to the peptidase M2 family.</text>
</comment>
<keyword evidence="8 14" id="KW-0862">Zinc</keyword>
<dbReference type="GO" id="GO:0005886">
    <property type="term" value="C:plasma membrane"/>
    <property type="evidence" value="ECO:0007669"/>
    <property type="project" value="TreeGrafter"/>
</dbReference>
<evidence type="ECO:0000313" key="17">
    <source>
        <dbReference type="Proteomes" id="UP000828390"/>
    </source>
</evidence>
<dbReference type="GO" id="GO:0006508">
    <property type="term" value="P:proteolysis"/>
    <property type="evidence" value="ECO:0007669"/>
    <property type="project" value="UniProtKB-KW"/>
</dbReference>
<dbReference type="EMBL" id="JAIWYP010000005">
    <property type="protein sequence ID" value="KAH3822408.1"/>
    <property type="molecule type" value="Genomic_DNA"/>
</dbReference>
<feature type="glycosylation site" description="N-linked (GlcNAc...) (complex) asparagine" evidence="6">
    <location>
        <position position="165"/>
    </location>
</feature>
<dbReference type="InterPro" id="IPR001548">
    <property type="entry name" value="Peptidase_M2"/>
</dbReference>
<evidence type="ECO:0000256" key="2">
    <source>
        <dbReference type="ARBA" id="ARBA00022729"/>
    </source>
</evidence>
<feature type="binding site" evidence="8">
    <location>
        <position position="468"/>
    </location>
    <ligand>
        <name>Zn(2+)</name>
        <dbReference type="ChEBI" id="CHEBI:29105"/>
        <label>1</label>
        <note>catalytic</note>
    </ligand>
</feature>
<feature type="binding site" evidence="12">
    <location>
        <position position="444"/>
    </location>
    <ligand>
        <name>Zn(2+)</name>
        <dbReference type="ChEBI" id="CHEBI:29105"/>
        <label>2</label>
        <note>catalytic</note>
    </ligand>
</feature>
<evidence type="ECO:0000256" key="5">
    <source>
        <dbReference type="PIRSR" id="PIRSR601548-1"/>
    </source>
</evidence>
<evidence type="ECO:0000256" key="4">
    <source>
        <dbReference type="ARBA" id="ARBA00023180"/>
    </source>
</evidence>
<dbReference type="GO" id="GO:0008237">
    <property type="term" value="F:metallopeptidase activity"/>
    <property type="evidence" value="ECO:0007669"/>
    <property type="project" value="UniProtKB-KW"/>
</dbReference>
<feature type="glycosylation site" description="N-linked (GlcNAc...) asparagine" evidence="10">
    <location>
        <position position="369"/>
    </location>
</feature>
<dbReference type="GO" id="GO:0008241">
    <property type="term" value="F:peptidyl-dipeptidase activity"/>
    <property type="evidence" value="ECO:0007669"/>
    <property type="project" value="InterPro"/>
</dbReference>
<keyword evidence="14" id="KW-0121">Carboxypeptidase</keyword>
<dbReference type="GO" id="GO:0046872">
    <property type="term" value="F:metal ion binding"/>
    <property type="evidence" value="ECO:0007669"/>
    <property type="project" value="UniProtKB-KW"/>
</dbReference>
<evidence type="ECO:0000256" key="6">
    <source>
        <dbReference type="PIRSR" id="PIRSR601548-10"/>
    </source>
</evidence>
<dbReference type="PANTHER" id="PTHR10514">
    <property type="entry name" value="ANGIOTENSIN-CONVERTING ENZYME"/>
    <property type="match status" value="1"/>
</dbReference>
<dbReference type="Gene3D" id="1.10.1370.30">
    <property type="match status" value="1"/>
</dbReference>
<name>A0A9D4JVX8_DREPO</name>
<feature type="active site" description="Proton acceptor 1" evidence="5">
    <location>
        <position position="441"/>
    </location>
</feature>
<feature type="active site" description="Proton acceptor 2" evidence="11">
    <location>
        <position position="441"/>
    </location>
</feature>
<keyword evidence="14" id="KW-0378">Hydrolase</keyword>
<dbReference type="GO" id="GO:0004180">
    <property type="term" value="F:carboxypeptidase activity"/>
    <property type="evidence" value="ECO:0007669"/>
    <property type="project" value="UniProtKB-KW"/>
</dbReference>
<feature type="disulfide bond" evidence="9 13">
    <location>
        <begin position="409"/>
        <end position="427"/>
    </location>
</feature>
<keyword evidence="14" id="KW-0482">Metalloprotease</keyword>
<proteinExistence type="inferred from homology"/>
<keyword evidence="2" id="KW-0732">Signal</keyword>
<protein>
    <recommendedName>
        <fullName evidence="14">Angiotensin-converting enzyme</fullName>
        <ecNumber evidence="14">3.4.-.-</ecNumber>
    </recommendedName>
</protein>
<gene>
    <name evidence="16" type="ORF">DPMN_124186</name>
</gene>
<dbReference type="EC" id="3.4.-.-" evidence="14"/>
<evidence type="ECO:0000256" key="12">
    <source>
        <dbReference type="PIRSR" id="PIRSR601548-8"/>
    </source>
</evidence>
<feature type="glycosylation site" description="N-linked (GlcNAc...) asparagine" evidence="6">
    <location>
        <position position="128"/>
    </location>
</feature>
<evidence type="ECO:0000256" key="7">
    <source>
        <dbReference type="PIRSR" id="PIRSR601548-2"/>
    </source>
</evidence>
<keyword evidence="15" id="KW-0812">Transmembrane</keyword>
<dbReference type="PANTHER" id="PTHR10514:SF27">
    <property type="entry name" value="ANGIOTENSIN-CONVERTING ENZYME"/>
    <property type="match status" value="1"/>
</dbReference>
<feature type="active site" description="Proton donor 1" evidence="5">
    <location>
        <position position="570"/>
    </location>
</feature>
<evidence type="ECO:0000256" key="9">
    <source>
        <dbReference type="PIRSR" id="PIRSR601548-4"/>
    </source>
</evidence>
<feature type="disulfide bond" evidence="9">
    <location>
        <begin position="209"/>
        <end position="215"/>
    </location>
</feature>
<keyword evidence="14" id="KW-0645">Protease</keyword>
<dbReference type="SUPFAM" id="SSF55486">
    <property type="entry name" value="Metalloproteases ('zincins'), catalytic domain"/>
    <property type="match status" value="1"/>
</dbReference>
<evidence type="ECO:0000256" key="14">
    <source>
        <dbReference type="RuleBase" id="RU361144"/>
    </source>
</evidence>
<feature type="transmembrane region" description="Helical" evidence="15">
    <location>
        <begin position="704"/>
        <end position="723"/>
    </location>
</feature>